<feature type="active site" description="For GATase activity" evidence="8">
    <location>
        <position position="2"/>
    </location>
</feature>
<keyword evidence="12" id="KW-0436">Ligase</keyword>
<dbReference type="Gene3D" id="3.40.50.620">
    <property type="entry name" value="HUPs"/>
    <property type="match status" value="2"/>
</dbReference>
<protein>
    <recommendedName>
        <fullName evidence="3">asparagine synthase (glutamine-hydrolyzing)</fullName>
        <ecNumber evidence="3">6.3.5.4</ecNumber>
    </recommendedName>
</protein>
<name>A0A419F208_9BACT</name>
<keyword evidence="4 9" id="KW-0547">Nucleotide-binding</keyword>
<evidence type="ECO:0000256" key="7">
    <source>
        <dbReference type="ARBA" id="ARBA00048741"/>
    </source>
</evidence>
<evidence type="ECO:0000256" key="10">
    <source>
        <dbReference type="PIRSR" id="PIRSR001589-3"/>
    </source>
</evidence>
<dbReference type="CDD" id="cd00712">
    <property type="entry name" value="AsnB"/>
    <property type="match status" value="1"/>
</dbReference>
<dbReference type="InterPro" id="IPR033738">
    <property type="entry name" value="AsnB_N"/>
</dbReference>
<dbReference type="InterPro" id="IPR029055">
    <property type="entry name" value="Ntn_hydrolases_N"/>
</dbReference>
<evidence type="ECO:0000313" key="12">
    <source>
        <dbReference type="EMBL" id="RJP72347.1"/>
    </source>
</evidence>
<accession>A0A419F208</accession>
<dbReference type="EMBL" id="QZKI01000046">
    <property type="protein sequence ID" value="RJP72347.1"/>
    <property type="molecule type" value="Genomic_DNA"/>
</dbReference>
<dbReference type="Pfam" id="PF13537">
    <property type="entry name" value="GATase_7"/>
    <property type="match status" value="1"/>
</dbReference>
<feature type="binding site" evidence="9">
    <location>
        <position position="291"/>
    </location>
    <ligand>
        <name>ATP</name>
        <dbReference type="ChEBI" id="CHEBI:30616"/>
    </ligand>
</feature>
<dbReference type="AlphaFoldDB" id="A0A419F208"/>
<keyword evidence="5 9" id="KW-0067">ATP-binding</keyword>
<comment type="catalytic activity">
    <reaction evidence="7">
        <text>L-aspartate + L-glutamine + ATP + H2O = L-asparagine + L-glutamate + AMP + diphosphate + H(+)</text>
        <dbReference type="Rhea" id="RHEA:12228"/>
        <dbReference type="ChEBI" id="CHEBI:15377"/>
        <dbReference type="ChEBI" id="CHEBI:15378"/>
        <dbReference type="ChEBI" id="CHEBI:29985"/>
        <dbReference type="ChEBI" id="CHEBI:29991"/>
        <dbReference type="ChEBI" id="CHEBI:30616"/>
        <dbReference type="ChEBI" id="CHEBI:33019"/>
        <dbReference type="ChEBI" id="CHEBI:58048"/>
        <dbReference type="ChEBI" id="CHEBI:58359"/>
        <dbReference type="ChEBI" id="CHEBI:456215"/>
        <dbReference type="EC" id="6.3.5.4"/>
    </reaction>
</comment>
<reference evidence="12 13" key="1">
    <citation type="journal article" date="2017" name="ISME J.">
        <title>Energy and carbon metabolisms in a deep terrestrial subsurface fluid microbial community.</title>
        <authorList>
            <person name="Momper L."/>
            <person name="Jungbluth S.P."/>
            <person name="Lee M.D."/>
            <person name="Amend J.P."/>
        </authorList>
    </citation>
    <scope>NUCLEOTIDE SEQUENCE [LARGE SCALE GENOMIC DNA]</scope>
    <source>
        <strain evidence="12">SURF_17</strain>
    </source>
</reference>
<keyword evidence="6 8" id="KW-0315">Glutamine amidotransferase</keyword>
<evidence type="ECO:0000256" key="3">
    <source>
        <dbReference type="ARBA" id="ARBA00012737"/>
    </source>
</evidence>
<dbReference type="InterPro" id="IPR006426">
    <property type="entry name" value="Asn_synth_AEB"/>
</dbReference>
<dbReference type="InterPro" id="IPR017932">
    <property type="entry name" value="GATase_2_dom"/>
</dbReference>
<dbReference type="GO" id="GO:0006529">
    <property type="term" value="P:asparagine biosynthetic process"/>
    <property type="evidence" value="ECO:0007669"/>
    <property type="project" value="UniProtKB-KW"/>
</dbReference>
<evidence type="ECO:0000256" key="5">
    <source>
        <dbReference type="ARBA" id="ARBA00022840"/>
    </source>
</evidence>
<dbReference type="CDD" id="cd01991">
    <property type="entry name" value="Asn_synthase_B_C"/>
    <property type="match status" value="1"/>
</dbReference>
<dbReference type="GO" id="GO:0005829">
    <property type="term" value="C:cytosol"/>
    <property type="evidence" value="ECO:0007669"/>
    <property type="project" value="TreeGrafter"/>
</dbReference>
<dbReference type="PROSITE" id="PS51278">
    <property type="entry name" value="GATASE_TYPE_2"/>
    <property type="match status" value="1"/>
</dbReference>
<comment type="caution">
    <text evidence="12">The sequence shown here is derived from an EMBL/GenBank/DDBJ whole genome shotgun (WGS) entry which is preliminary data.</text>
</comment>
<evidence type="ECO:0000256" key="8">
    <source>
        <dbReference type="PIRSR" id="PIRSR001589-1"/>
    </source>
</evidence>
<dbReference type="SUPFAM" id="SSF52402">
    <property type="entry name" value="Adenine nucleotide alpha hydrolases-like"/>
    <property type="match status" value="1"/>
</dbReference>
<dbReference type="NCBIfam" id="TIGR01536">
    <property type="entry name" value="asn_synth_AEB"/>
    <property type="match status" value="1"/>
</dbReference>
<dbReference type="InterPro" id="IPR001962">
    <property type="entry name" value="Asn_synthase"/>
</dbReference>
<dbReference type="GO" id="GO:0005524">
    <property type="term" value="F:ATP binding"/>
    <property type="evidence" value="ECO:0007669"/>
    <property type="project" value="UniProtKB-KW"/>
</dbReference>
<dbReference type="GO" id="GO:0004066">
    <property type="term" value="F:asparagine synthase (glutamine-hydrolyzing) activity"/>
    <property type="evidence" value="ECO:0007669"/>
    <property type="project" value="UniProtKB-EC"/>
</dbReference>
<dbReference type="Pfam" id="PF00733">
    <property type="entry name" value="Asn_synthase"/>
    <property type="match status" value="1"/>
</dbReference>
<gene>
    <name evidence="12" type="primary">asnB</name>
    <name evidence="12" type="ORF">C4532_06235</name>
</gene>
<evidence type="ECO:0000313" key="13">
    <source>
        <dbReference type="Proteomes" id="UP000285961"/>
    </source>
</evidence>
<evidence type="ECO:0000256" key="6">
    <source>
        <dbReference type="ARBA" id="ARBA00022962"/>
    </source>
</evidence>
<evidence type="ECO:0000256" key="4">
    <source>
        <dbReference type="ARBA" id="ARBA00022741"/>
    </source>
</evidence>
<evidence type="ECO:0000256" key="2">
    <source>
        <dbReference type="ARBA" id="ARBA00005752"/>
    </source>
</evidence>
<feature type="domain" description="Glutamine amidotransferase type-2" evidence="11">
    <location>
        <begin position="2"/>
        <end position="213"/>
    </location>
</feature>
<proteinExistence type="inferred from homology"/>
<dbReference type="SUPFAM" id="SSF56235">
    <property type="entry name" value="N-terminal nucleophile aminohydrolases (Ntn hydrolases)"/>
    <property type="match status" value="1"/>
</dbReference>
<evidence type="ECO:0000256" key="1">
    <source>
        <dbReference type="ARBA" id="ARBA00005187"/>
    </source>
</evidence>
<keyword evidence="8" id="KW-0061">Asparagine biosynthesis</keyword>
<dbReference type="PIRSF" id="PIRSF001589">
    <property type="entry name" value="Asn_synthetase_glu-h"/>
    <property type="match status" value="1"/>
</dbReference>
<comment type="similarity">
    <text evidence="2">Belongs to the asparagine synthetase family.</text>
</comment>
<sequence>MCAICGILNLTSSDKIDHDVLRTMIAIVRHRGPDEAGTYIDDRIGLGHARLSIIDLSGGKQPLANEDKSVWIVFNGEIFNYIELRRELEGLGHTFRTDSDTETIVHAYEEYGHDCLRHFNGQFAFALWDSNKRELFLARDRLGIRPLFYCIRDGRLIFGSEIKSIGAHPAVSLEIDPSGLDEVFTFWVTLAPRSAFKEIHEVPAGHYVVVRDGDLSVTQYWRLEFPQANSTPVESEEYYAEALREHLIQSTRLRLRADVPVGAYLSGGLDSSIITTIIKKYTSSPLITFSVRFEDSHYDEGRYQAELIESLGTKHSEFVCSSADIAEAFPDVIWHTEKPILRTAPTPLFFLSRLVREKGFKVVLTGEGADEFLGGYNIFKEAKIRRFWARQPESKLRPLLLQKLYPYIAPSSARPSYYWQTFFRTGLADTELPYYSHIPRWSNTSKIKTLFSQRVKSGLGNRDTVAGIHSILNPDIHGWSPLSRAQWVEVSIFLSGYLLSSQGDRVAMAHSVEGRFPFLDHNVVEFCSLIPPKYKLRVLDEKYILKKCMSEEIPAAIRRRPKQPYRAPDSVCFLGPRAPEYVRELLSERELARTDLFDATAVSRLIKKLERSNGHPASARDDMAVIGILSTQLLHRCFVDDFASRVAEAREFAGKLNIQTDERRETIAAGDRR</sequence>
<keyword evidence="8" id="KW-0028">Amino-acid biosynthesis</keyword>
<evidence type="ECO:0000259" key="11">
    <source>
        <dbReference type="PROSITE" id="PS51278"/>
    </source>
</evidence>
<dbReference type="Proteomes" id="UP000285961">
    <property type="component" value="Unassembled WGS sequence"/>
</dbReference>
<organism evidence="12 13">
    <name type="scientific">Candidatus Abyssobacteria bacterium SURF_17</name>
    <dbReference type="NCBI Taxonomy" id="2093361"/>
    <lineage>
        <taxon>Bacteria</taxon>
        <taxon>Pseudomonadati</taxon>
        <taxon>Candidatus Hydrogenedentota</taxon>
        <taxon>Candidatus Abyssobacteria</taxon>
    </lineage>
</organism>
<feature type="binding site" evidence="9">
    <location>
        <position position="100"/>
    </location>
    <ligand>
        <name>L-glutamine</name>
        <dbReference type="ChEBI" id="CHEBI:58359"/>
    </ligand>
</feature>
<dbReference type="InterPro" id="IPR014729">
    <property type="entry name" value="Rossmann-like_a/b/a_fold"/>
</dbReference>
<dbReference type="InterPro" id="IPR051786">
    <property type="entry name" value="ASN_synthetase/amidase"/>
</dbReference>
<comment type="pathway">
    <text evidence="1">Amino-acid biosynthesis; L-asparagine biosynthesis; L-asparagine from L-aspartate (L-Gln route): step 1/1.</text>
</comment>
<evidence type="ECO:0000256" key="9">
    <source>
        <dbReference type="PIRSR" id="PIRSR001589-2"/>
    </source>
</evidence>
<dbReference type="Gene3D" id="3.60.20.10">
    <property type="entry name" value="Glutamine Phosphoribosylpyrophosphate, subunit 1, domain 1"/>
    <property type="match status" value="1"/>
</dbReference>
<dbReference type="PANTHER" id="PTHR43284:SF1">
    <property type="entry name" value="ASPARAGINE SYNTHETASE"/>
    <property type="match status" value="1"/>
</dbReference>
<dbReference type="PANTHER" id="PTHR43284">
    <property type="entry name" value="ASPARAGINE SYNTHETASE (GLUTAMINE-HYDROLYZING)"/>
    <property type="match status" value="1"/>
</dbReference>
<dbReference type="EC" id="6.3.5.4" evidence="3"/>
<feature type="site" description="Important for beta-aspartyl-AMP intermediate formation" evidence="10">
    <location>
        <position position="367"/>
    </location>
</feature>